<dbReference type="AlphaFoldDB" id="W7WW04"/>
<evidence type="ECO:0000256" key="1">
    <source>
        <dbReference type="SAM" id="Phobius"/>
    </source>
</evidence>
<accession>W7WW04</accession>
<reference evidence="3" key="1">
    <citation type="journal article" date="2006" name="PLoS Biol.">
        <title>Macronuclear genome sequence of the ciliate Tetrahymena thermophila, a model eukaryote.</title>
        <authorList>
            <person name="Eisen J.A."/>
            <person name="Coyne R.S."/>
            <person name="Wu M."/>
            <person name="Wu D."/>
            <person name="Thiagarajan M."/>
            <person name="Wortman J.R."/>
            <person name="Badger J.H."/>
            <person name="Ren Q."/>
            <person name="Amedeo P."/>
            <person name="Jones K.M."/>
            <person name="Tallon L.J."/>
            <person name="Delcher A.L."/>
            <person name="Salzberg S.L."/>
            <person name="Silva J.C."/>
            <person name="Haas B.J."/>
            <person name="Majoros W.H."/>
            <person name="Farzad M."/>
            <person name="Carlton J.M."/>
            <person name="Smith R.K. Jr."/>
            <person name="Garg J."/>
            <person name="Pearlman R.E."/>
            <person name="Karrer K.M."/>
            <person name="Sun L."/>
            <person name="Manning G."/>
            <person name="Elde N.C."/>
            <person name="Turkewitz A.P."/>
            <person name="Asai D.J."/>
            <person name="Wilkes D.E."/>
            <person name="Wang Y."/>
            <person name="Cai H."/>
            <person name="Collins K."/>
            <person name="Stewart B.A."/>
            <person name="Lee S.R."/>
            <person name="Wilamowska K."/>
            <person name="Weinberg Z."/>
            <person name="Ruzzo W.L."/>
            <person name="Wloga D."/>
            <person name="Gaertig J."/>
            <person name="Frankel J."/>
            <person name="Tsao C.-C."/>
            <person name="Gorovsky M.A."/>
            <person name="Keeling P.J."/>
            <person name="Waller R.F."/>
            <person name="Patron N.J."/>
            <person name="Cherry J.M."/>
            <person name="Stover N.A."/>
            <person name="Krieger C.J."/>
            <person name="del Toro C."/>
            <person name="Ryder H.F."/>
            <person name="Williamson S.C."/>
            <person name="Barbeau R.A."/>
            <person name="Hamilton E.P."/>
            <person name="Orias E."/>
        </authorList>
    </citation>
    <scope>NUCLEOTIDE SEQUENCE [LARGE SCALE GENOMIC DNA]</scope>
    <source>
        <strain evidence="3">SB210</strain>
    </source>
</reference>
<name>W7WW04_TETTS</name>
<sequence>MQIRSYSKMGSAIQRKKSVKMNCFLITIQSSVFLIVKIIRSKIIQLKYVKVYRIVILQMSIKIIKFKMVFLLHLCSPIKKLFYMNILVDFILLVLLFKYCKFLILFLLMNFLRIYK</sequence>
<evidence type="ECO:0000313" key="3">
    <source>
        <dbReference type="Proteomes" id="UP000009168"/>
    </source>
</evidence>
<keyword evidence="1 2" id="KW-0812">Transmembrane</keyword>
<keyword evidence="3" id="KW-1185">Reference proteome</keyword>
<dbReference type="GeneID" id="24441493"/>
<feature type="transmembrane region" description="Helical" evidence="1">
    <location>
        <begin position="51"/>
        <end position="74"/>
    </location>
</feature>
<gene>
    <name evidence="2" type="ORF">TTHERM_001035621</name>
</gene>
<dbReference type="RefSeq" id="XP_012656451.1">
    <property type="nucleotide sequence ID" value="XM_012800997.1"/>
</dbReference>
<dbReference type="Proteomes" id="UP000009168">
    <property type="component" value="Unassembled WGS sequence"/>
</dbReference>
<dbReference type="EMBL" id="GG662225">
    <property type="protein sequence ID" value="EWS71010.1"/>
    <property type="molecule type" value="Genomic_DNA"/>
</dbReference>
<protein>
    <submittedName>
        <fullName evidence="2">Transmembrane protein, putative</fullName>
    </submittedName>
</protein>
<proteinExistence type="predicted"/>
<keyword evidence="1" id="KW-1133">Transmembrane helix</keyword>
<dbReference type="KEGG" id="tet:TTHERM_001035621"/>
<organism evidence="2 3">
    <name type="scientific">Tetrahymena thermophila (strain SB210)</name>
    <dbReference type="NCBI Taxonomy" id="312017"/>
    <lineage>
        <taxon>Eukaryota</taxon>
        <taxon>Sar</taxon>
        <taxon>Alveolata</taxon>
        <taxon>Ciliophora</taxon>
        <taxon>Intramacronucleata</taxon>
        <taxon>Oligohymenophorea</taxon>
        <taxon>Hymenostomatida</taxon>
        <taxon>Tetrahymenina</taxon>
        <taxon>Tetrahymenidae</taxon>
        <taxon>Tetrahymena</taxon>
    </lineage>
</organism>
<feature type="transmembrane region" description="Helical" evidence="1">
    <location>
        <begin position="86"/>
        <end position="112"/>
    </location>
</feature>
<evidence type="ECO:0000313" key="2">
    <source>
        <dbReference type="EMBL" id="EWS71010.1"/>
    </source>
</evidence>
<dbReference type="InParanoid" id="W7WW04"/>
<keyword evidence="1" id="KW-0472">Membrane</keyword>